<evidence type="ECO:0000256" key="4">
    <source>
        <dbReference type="ARBA" id="ARBA00023065"/>
    </source>
</evidence>
<keyword evidence="2" id="KW-0050">Antiport</keyword>
<keyword evidence="5" id="KW-0472">Membrane</keyword>
<accession>A0A2X4UHW4</accession>
<dbReference type="STRING" id="1219011.GCA_001895045_04041"/>
<evidence type="ECO:0000256" key="3">
    <source>
        <dbReference type="ARBA" id="ARBA00023053"/>
    </source>
</evidence>
<evidence type="ECO:0000256" key="2">
    <source>
        <dbReference type="ARBA" id="ARBA00022449"/>
    </source>
</evidence>
<feature type="transmembrane region" description="Helical" evidence="5">
    <location>
        <begin position="38"/>
        <end position="59"/>
    </location>
</feature>
<dbReference type="Proteomes" id="UP000249091">
    <property type="component" value="Chromosome 1"/>
</dbReference>
<evidence type="ECO:0000313" key="6">
    <source>
        <dbReference type="EMBL" id="SQI32550.1"/>
    </source>
</evidence>
<keyword evidence="7" id="KW-1185">Reference proteome</keyword>
<dbReference type="InterPro" id="IPR004670">
    <property type="entry name" value="NhaA"/>
</dbReference>
<sequence>MWADPFASAMLGAIGFTVSLLIAELSLCGIDGGGAAEIAEAAALVTSLIASILGSALLLRRGRAHRKRNEPTKGVD</sequence>
<gene>
    <name evidence="6" type="primary">nhaA_2</name>
    <name evidence="6" type="ORF">NCTC10994_02264</name>
</gene>
<dbReference type="Pfam" id="PF06965">
    <property type="entry name" value="Na_H_antiport_1"/>
    <property type="match status" value="1"/>
</dbReference>
<name>A0A2X4UHW4_9NOCA</name>
<evidence type="ECO:0000256" key="1">
    <source>
        <dbReference type="ARBA" id="ARBA00022448"/>
    </source>
</evidence>
<dbReference type="GO" id="GO:0015297">
    <property type="term" value="F:antiporter activity"/>
    <property type="evidence" value="ECO:0007669"/>
    <property type="project" value="UniProtKB-KW"/>
</dbReference>
<dbReference type="Gene3D" id="1.20.1530.10">
    <property type="entry name" value="Na+/H+ antiporter like domain"/>
    <property type="match status" value="1"/>
</dbReference>
<keyword evidence="1" id="KW-0813">Transport</keyword>
<dbReference type="GO" id="GO:0016020">
    <property type="term" value="C:membrane"/>
    <property type="evidence" value="ECO:0007669"/>
    <property type="project" value="InterPro"/>
</dbReference>
<dbReference type="GO" id="GO:0006885">
    <property type="term" value="P:regulation of pH"/>
    <property type="evidence" value="ECO:0007669"/>
    <property type="project" value="InterPro"/>
</dbReference>
<organism evidence="6 7">
    <name type="scientific">Rhodococcus coprophilus</name>
    <dbReference type="NCBI Taxonomy" id="38310"/>
    <lineage>
        <taxon>Bacteria</taxon>
        <taxon>Bacillati</taxon>
        <taxon>Actinomycetota</taxon>
        <taxon>Actinomycetes</taxon>
        <taxon>Mycobacteriales</taxon>
        <taxon>Nocardiaceae</taxon>
        <taxon>Rhodococcus</taxon>
    </lineage>
</organism>
<protein>
    <submittedName>
        <fullName evidence="6">Na(+)/H(+) antiporter</fullName>
    </submittedName>
</protein>
<reference evidence="6 7" key="1">
    <citation type="submission" date="2018-06" db="EMBL/GenBank/DDBJ databases">
        <authorList>
            <consortium name="Pathogen Informatics"/>
            <person name="Doyle S."/>
        </authorList>
    </citation>
    <scope>NUCLEOTIDE SEQUENCE [LARGE SCALE GENOMIC DNA]</scope>
    <source>
        <strain evidence="6 7">NCTC10994</strain>
    </source>
</reference>
<dbReference type="EMBL" id="LS483468">
    <property type="protein sequence ID" value="SQI32550.1"/>
    <property type="molecule type" value="Genomic_DNA"/>
</dbReference>
<keyword evidence="3" id="KW-0915">Sodium</keyword>
<dbReference type="AlphaFoldDB" id="A0A2X4UHW4"/>
<keyword evidence="4" id="KW-0406">Ion transport</keyword>
<dbReference type="GO" id="GO:0006814">
    <property type="term" value="P:sodium ion transport"/>
    <property type="evidence" value="ECO:0007669"/>
    <property type="project" value="InterPro"/>
</dbReference>
<evidence type="ECO:0000313" key="7">
    <source>
        <dbReference type="Proteomes" id="UP000249091"/>
    </source>
</evidence>
<proteinExistence type="predicted"/>
<keyword evidence="5" id="KW-1133">Transmembrane helix</keyword>
<dbReference type="KEGG" id="rcr:NCTC10994_02264"/>
<evidence type="ECO:0000256" key="5">
    <source>
        <dbReference type="SAM" id="Phobius"/>
    </source>
</evidence>
<keyword evidence="5" id="KW-0812">Transmembrane</keyword>
<dbReference type="InterPro" id="IPR023171">
    <property type="entry name" value="Na/H_antiporter_dom_sf"/>
</dbReference>